<keyword evidence="2" id="KW-0716">Sensory transduction</keyword>
<evidence type="ECO:0000259" key="6">
    <source>
        <dbReference type="Pfam" id="PF13426"/>
    </source>
</evidence>
<dbReference type="GO" id="GO:0009881">
    <property type="term" value="F:photoreceptor activity"/>
    <property type="evidence" value="ECO:0007669"/>
    <property type="project" value="UniProtKB-KW"/>
</dbReference>
<dbReference type="PANTHER" id="PTHR47429:SF2">
    <property type="entry name" value="PROTEIN TWIN LOV 1"/>
    <property type="match status" value="1"/>
</dbReference>
<dbReference type="AlphaFoldDB" id="A0A126X3I8"/>
<feature type="domain" description="PAS" evidence="6">
    <location>
        <begin position="97"/>
        <end position="198"/>
    </location>
</feature>
<evidence type="ECO:0000256" key="4">
    <source>
        <dbReference type="ARBA" id="ARBA00022643"/>
    </source>
</evidence>
<dbReference type="Pfam" id="PF13426">
    <property type="entry name" value="PAS_9"/>
    <property type="match status" value="1"/>
</dbReference>
<dbReference type="EMBL" id="KU701680">
    <property type="protein sequence ID" value="AML79244.1"/>
    <property type="molecule type" value="mRNA"/>
</dbReference>
<accession>A0A126X3I8</accession>
<name>A0A126X3I8_9CHLO</name>
<proteinExistence type="evidence at transcript level"/>
<keyword evidence="1" id="KW-0675">Receptor</keyword>
<keyword evidence="3" id="KW-0285">Flavoprotein</keyword>
<dbReference type="InterPro" id="IPR035965">
    <property type="entry name" value="PAS-like_dom_sf"/>
</dbReference>
<dbReference type="InterPro" id="IPR000014">
    <property type="entry name" value="PAS"/>
</dbReference>
<organism evidence="7">
    <name type="scientific">Stichococcus bacillaris</name>
    <dbReference type="NCBI Taxonomy" id="37433"/>
    <lineage>
        <taxon>Eukaryota</taxon>
        <taxon>Viridiplantae</taxon>
        <taxon>Chlorophyta</taxon>
        <taxon>core chlorophytes</taxon>
        <taxon>Trebouxiophyceae</taxon>
        <taxon>Prasiolales</taxon>
        <taxon>Stichococcaceae</taxon>
        <taxon>Stichococcus</taxon>
    </lineage>
</organism>
<dbReference type="CDD" id="cd00130">
    <property type="entry name" value="PAS"/>
    <property type="match status" value="1"/>
</dbReference>
<evidence type="ECO:0000313" key="7">
    <source>
        <dbReference type="EMBL" id="AML79244.1"/>
    </source>
</evidence>
<reference evidence="7" key="1">
    <citation type="journal article" date="2016" name="Proc. Natl. Acad. Sci. U.S.A.">
        <title>Functional and topological diversity of LOV domain photoreceptors.</title>
        <authorList>
            <person name="Glantz S.T."/>
            <person name="Carpenter E.J."/>
            <person name="Melkonian M."/>
            <person name="Gardner K.H."/>
            <person name="Boyden E.S."/>
            <person name="Wong G.K."/>
            <person name="Chow B.Y."/>
        </authorList>
    </citation>
    <scope>NUCLEOTIDE SEQUENCE</scope>
    <source>
        <strain evidence="7">WXRI_2029053</strain>
    </source>
</reference>
<dbReference type="GO" id="GO:0005634">
    <property type="term" value="C:nucleus"/>
    <property type="evidence" value="ECO:0007669"/>
    <property type="project" value="TreeGrafter"/>
</dbReference>
<sequence length="257" mass="26968">MGIPRNRSIAALSELPTGADAMNSNSPLASPAASPKAASAAARPAAAPLGLAPLSNAKMEALDTLPPGLIDKLAGPYREEAASVRMLANLLFHSPCALCITDATQPDMPIVHVNRVFEKATGYSSSEVLDRNCRFLQAPPGQQRASSAASLAIRRALDSGRAKGVRLLNYMKDGTPVFNDLSIVPLRNAEGKITHHVGMQTFSNVKDAGQSIGGVRIQRGTGVQKNGGLTGLLAKSRSCVDLACIRDDEAQEMAENT</sequence>
<dbReference type="SUPFAM" id="SSF55785">
    <property type="entry name" value="PYP-like sensor domain (PAS domain)"/>
    <property type="match status" value="1"/>
</dbReference>
<keyword evidence="5" id="KW-0157">Chromophore</keyword>
<dbReference type="NCBIfam" id="TIGR00229">
    <property type="entry name" value="sensory_box"/>
    <property type="match status" value="1"/>
</dbReference>
<evidence type="ECO:0000256" key="5">
    <source>
        <dbReference type="ARBA" id="ARBA00022991"/>
    </source>
</evidence>
<evidence type="ECO:0000256" key="2">
    <source>
        <dbReference type="ARBA" id="ARBA00022606"/>
    </source>
</evidence>
<dbReference type="Gene3D" id="3.30.450.20">
    <property type="entry name" value="PAS domain"/>
    <property type="match status" value="1"/>
</dbReference>
<dbReference type="PANTHER" id="PTHR47429">
    <property type="entry name" value="PROTEIN TWIN LOV 1"/>
    <property type="match status" value="1"/>
</dbReference>
<evidence type="ECO:0000256" key="1">
    <source>
        <dbReference type="ARBA" id="ARBA00022543"/>
    </source>
</evidence>
<protein>
    <submittedName>
        <fullName evidence="7">Putative LOV domain-containing protein</fullName>
    </submittedName>
</protein>
<evidence type="ECO:0000256" key="3">
    <source>
        <dbReference type="ARBA" id="ARBA00022630"/>
    </source>
</evidence>
<keyword evidence="4" id="KW-0288">FMN</keyword>
<keyword evidence="1" id="KW-0600">Photoreceptor protein</keyword>